<dbReference type="Pfam" id="PF13175">
    <property type="entry name" value="AAA_15"/>
    <property type="match status" value="1"/>
</dbReference>
<proteinExistence type="predicted"/>
<name>A0A3E2DEQ0_9ACTN</name>
<dbReference type="SUPFAM" id="SSF52540">
    <property type="entry name" value="P-loop containing nucleoside triphosphate hydrolases"/>
    <property type="match status" value="1"/>
</dbReference>
<sequence length="869" mass="95554">MKLHRIHVENFKAIENRTLELPDTGIVVANGPNEVGKTSMVEALDLVLGTKYKASSRAQEVRRAQRYGTSLPVVVEAEMTIGEHRFAHRKSFLKDKESWLRFISGPRAGQIVTGDEAVETMETLLVGADMTLWNALRLMQASSLSPLRLDSSKALTAALEQAGGQKPDEGSIGGLMDRVRAEYEVYYQPTTGKERRGAFQEREQLEAVSHALDEASTRLKEVDEVVEALTRINEQISHDHDVVASKTAECQQTKAALDSLTELEKEVETTSRAAKEAAQHHAEAKSAHGVRVKLVESLTEARERHEQCKQVAVENAEKDRALAAELAETQSALDDAASKVTEAETAEEGARRTLAAVRAGEEAAKARKQLDRVIELRERLSDGQQRLESEKVTSQLLTKLKEAAKTDAIAKEAAALASTQLIIEHRDEGDPLRIDGATLDLPVGQTSQHSIDGELVMEMGDAWRLRISPTSEVMNLARDAETAHQAVVSLFAELGVASLEQAEARMAERKVLQSNLASWKEQLEREQGESTIQELEALADQASEEVTLTATEAQKLEDDAVAKANEARNSERQAQARLKAVDKRRGETHEKSFRANIDLDSAAETVTRLAEELATAREAIPDGDLAEALTIAEEEDRVAKVDAERAAAALAERNPDQVHAEAEGSQLALSKATSRLKEDTDRQLELKGQLLGLGRQERQADVDALASKKHQLSRRVAGLESRARSTRLLYETLSRHLDQVRQSYVAPFTSEIDRIGRAVFGQDLHVEIDSTLTVVARQLRGARLEWDQLSSGAREQLGLVVRLAAARLIDPDDGVPVILDDALVYSDPVRVRHILTEVVQGARTSQIVVLTSAPERYDSVPGAQQVRFD</sequence>
<evidence type="ECO:0000313" key="4">
    <source>
        <dbReference type="Proteomes" id="UP000259211"/>
    </source>
</evidence>
<organism evidence="3 4">
    <name type="scientific">Cutibacterium avidum</name>
    <dbReference type="NCBI Taxonomy" id="33010"/>
    <lineage>
        <taxon>Bacteria</taxon>
        <taxon>Bacillati</taxon>
        <taxon>Actinomycetota</taxon>
        <taxon>Actinomycetes</taxon>
        <taxon>Propionibacteriales</taxon>
        <taxon>Propionibacteriaceae</taxon>
        <taxon>Cutibacterium</taxon>
    </lineage>
</organism>
<evidence type="ECO:0000259" key="2">
    <source>
        <dbReference type="Pfam" id="PF13175"/>
    </source>
</evidence>
<dbReference type="EMBL" id="NOWI01000007">
    <property type="protein sequence ID" value="RFT43714.1"/>
    <property type="molecule type" value="Genomic_DNA"/>
</dbReference>
<evidence type="ECO:0000313" key="3">
    <source>
        <dbReference type="EMBL" id="RFT43714.1"/>
    </source>
</evidence>
<dbReference type="InterPro" id="IPR027417">
    <property type="entry name" value="P-loop_NTPase"/>
</dbReference>
<dbReference type="Gene3D" id="3.40.50.300">
    <property type="entry name" value="P-loop containing nucleotide triphosphate hydrolases"/>
    <property type="match status" value="2"/>
</dbReference>
<evidence type="ECO:0000256" key="1">
    <source>
        <dbReference type="SAM" id="MobiDB-lite"/>
    </source>
</evidence>
<dbReference type="PANTHER" id="PTHR41259">
    <property type="entry name" value="DOUBLE-STRAND BREAK REPAIR RAD50 ATPASE, PUTATIVE-RELATED"/>
    <property type="match status" value="1"/>
</dbReference>
<reference evidence="3 4" key="1">
    <citation type="submission" date="2017-07" db="EMBL/GenBank/DDBJ databases">
        <authorList>
            <person name="Sun Z.S."/>
            <person name="Albrecht U."/>
            <person name="Echele G."/>
            <person name="Lee C.C."/>
        </authorList>
    </citation>
    <scope>NUCLEOTIDE SEQUENCE [LARGE SCALE GENOMIC DNA]</scope>
    <source>
        <strain evidence="3 4">P16-029</strain>
    </source>
</reference>
<dbReference type="Proteomes" id="UP000259211">
    <property type="component" value="Unassembled WGS sequence"/>
</dbReference>
<feature type="domain" description="Endonuclease GajA/Old nuclease/RecF-like AAA" evidence="2">
    <location>
        <begin position="1"/>
        <end position="329"/>
    </location>
</feature>
<dbReference type="RefSeq" id="WP_117189523.1">
    <property type="nucleotide sequence ID" value="NZ_NOWI01000007.1"/>
</dbReference>
<dbReference type="InterPro" id="IPR041685">
    <property type="entry name" value="AAA_GajA/Old/RecF-like"/>
</dbReference>
<accession>A0A3E2DEQ0</accession>
<feature type="compositionally biased region" description="Basic and acidic residues" evidence="1">
    <location>
        <begin position="579"/>
        <end position="589"/>
    </location>
</feature>
<protein>
    <submittedName>
        <fullName evidence="3">DNA repair protein</fullName>
    </submittedName>
</protein>
<feature type="region of interest" description="Disordered" evidence="1">
    <location>
        <begin position="565"/>
        <end position="589"/>
    </location>
</feature>
<dbReference type="PANTHER" id="PTHR41259:SF1">
    <property type="entry name" value="DOUBLE-STRAND BREAK REPAIR RAD50 ATPASE, PUTATIVE-RELATED"/>
    <property type="match status" value="1"/>
</dbReference>
<comment type="caution">
    <text evidence="3">The sequence shown here is derived from an EMBL/GenBank/DDBJ whole genome shotgun (WGS) entry which is preliminary data.</text>
</comment>
<gene>
    <name evidence="3" type="ORF">CHT91_09045</name>
</gene>
<dbReference type="AlphaFoldDB" id="A0A3E2DEQ0"/>